<organism evidence="1 2">
    <name type="scientific">Candidatus Beckwithbacteria bacterium CG23_combo_of_CG06-09_8_20_14_all_34_8</name>
    <dbReference type="NCBI Taxonomy" id="1974497"/>
    <lineage>
        <taxon>Bacteria</taxon>
        <taxon>Candidatus Beckwithiibacteriota</taxon>
    </lineage>
</organism>
<dbReference type="Proteomes" id="UP000229459">
    <property type="component" value="Unassembled WGS sequence"/>
</dbReference>
<gene>
    <name evidence="1" type="ORF">COX08_00545</name>
</gene>
<dbReference type="AlphaFoldDB" id="A0A2H0B754"/>
<protein>
    <submittedName>
        <fullName evidence="1">Uncharacterized protein</fullName>
    </submittedName>
</protein>
<accession>A0A2H0B754</accession>
<sequence length="164" mass="17649">CHTDVCNGPSSEGVCAAVITPSCDCGDNKCWDATKKTCVSATNSTRETCKIGDNNQLSCETISGCSYYTCNNTCWPSDTNNTIACASTNNCNQISSQAVCSDQPACAWNTTLSKCFRKGDISGSTLGTPDGKVNNLDLIYLLQHWSQYGITMLHTILKNWYIGA</sequence>
<reference evidence="1 2" key="1">
    <citation type="submission" date="2017-09" db="EMBL/GenBank/DDBJ databases">
        <title>Depth-based differentiation of microbial function through sediment-hosted aquifers and enrichment of novel symbionts in the deep terrestrial subsurface.</title>
        <authorList>
            <person name="Probst A.J."/>
            <person name="Ladd B."/>
            <person name="Jarett J.K."/>
            <person name="Geller-Mcgrath D.E."/>
            <person name="Sieber C.M."/>
            <person name="Emerson J.B."/>
            <person name="Anantharaman K."/>
            <person name="Thomas B.C."/>
            <person name="Malmstrom R."/>
            <person name="Stieglmeier M."/>
            <person name="Klingl A."/>
            <person name="Woyke T."/>
            <person name="Ryan C.M."/>
            <person name="Banfield J.F."/>
        </authorList>
    </citation>
    <scope>NUCLEOTIDE SEQUENCE [LARGE SCALE GENOMIC DNA]</scope>
    <source>
        <strain evidence="1">CG23_combo_of_CG06-09_8_20_14_all_34_8</strain>
    </source>
</reference>
<evidence type="ECO:0000313" key="1">
    <source>
        <dbReference type="EMBL" id="PIP53523.1"/>
    </source>
</evidence>
<comment type="caution">
    <text evidence="1">The sequence shown here is derived from an EMBL/GenBank/DDBJ whole genome shotgun (WGS) entry which is preliminary data.</text>
</comment>
<name>A0A2H0B754_9BACT</name>
<dbReference type="EMBL" id="PCSR01000012">
    <property type="protein sequence ID" value="PIP53523.1"/>
    <property type="molecule type" value="Genomic_DNA"/>
</dbReference>
<feature type="non-terminal residue" evidence="1">
    <location>
        <position position="1"/>
    </location>
</feature>
<proteinExistence type="predicted"/>
<evidence type="ECO:0000313" key="2">
    <source>
        <dbReference type="Proteomes" id="UP000229459"/>
    </source>
</evidence>